<dbReference type="SUPFAM" id="SSF52540">
    <property type="entry name" value="P-loop containing nucleoside triphosphate hydrolases"/>
    <property type="match status" value="1"/>
</dbReference>
<evidence type="ECO:0000256" key="2">
    <source>
        <dbReference type="ARBA" id="ARBA00022614"/>
    </source>
</evidence>
<name>A0A921Q9U2_SORBI</name>
<evidence type="ECO:0000256" key="3">
    <source>
        <dbReference type="ARBA" id="ARBA00022737"/>
    </source>
</evidence>
<evidence type="ECO:0000256" key="1">
    <source>
        <dbReference type="ARBA" id="ARBA00008894"/>
    </source>
</evidence>
<dbReference type="Gene3D" id="3.40.50.300">
    <property type="entry name" value="P-loop containing nucleotide triphosphate hydrolases"/>
    <property type="match status" value="1"/>
</dbReference>
<dbReference type="EMBL" id="CM027688">
    <property type="protein sequence ID" value="KAG0517027.1"/>
    <property type="molecule type" value="Genomic_DNA"/>
</dbReference>
<protein>
    <recommendedName>
        <fullName evidence="6">Disease resistance N-terminal domain-containing protein</fullName>
    </recommendedName>
</protein>
<comment type="caution">
    <text evidence="7">The sequence shown here is derived from an EMBL/GenBank/DDBJ whole genome shotgun (WGS) entry which is preliminary data.</text>
</comment>
<evidence type="ECO:0000256" key="5">
    <source>
        <dbReference type="ARBA" id="ARBA00022821"/>
    </source>
</evidence>
<dbReference type="Pfam" id="PF18052">
    <property type="entry name" value="Rx_N"/>
    <property type="match status" value="1"/>
</dbReference>
<dbReference type="PANTHER" id="PTHR19338">
    <property type="entry name" value="TRANSLOCASE OF INNER MITOCHONDRIAL MEMBRANE 13 HOMOLOG"/>
    <property type="match status" value="1"/>
</dbReference>
<reference evidence="7" key="2">
    <citation type="submission" date="2020-10" db="EMBL/GenBank/DDBJ databases">
        <authorList>
            <person name="Cooper E.A."/>
            <person name="Brenton Z.W."/>
            <person name="Flinn B.S."/>
            <person name="Jenkins J."/>
            <person name="Shu S."/>
            <person name="Flowers D."/>
            <person name="Luo F."/>
            <person name="Wang Y."/>
            <person name="Xia P."/>
            <person name="Barry K."/>
            <person name="Daum C."/>
            <person name="Lipzen A."/>
            <person name="Yoshinaga Y."/>
            <person name="Schmutz J."/>
            <person name="Saski C."/>
            <person name="Vermerris W."/>
            <person name="Kresovich S."/>
        </authorList>
    </citation>
    <scope>NUCLEOTIDE SEQUENCE</scope>
</reference>
<dbReference type="InterPro" id="IPR038005">
    <property type="entry name" value="RX-like_CC"/>
</dbReference>
<dbReference type="CDD" id="cd14798">
    <property type="entry name" value="RX-CC_like"/>
    <property type="match status" value="1"/>
</dbReference>
<dbReference type="PANTHER" id="PTHR19338:SF75">
    <property type="entry name" value="OS08G0170100 PROTEIN"/>
    <property type="match status" value="1"/>
</dbReference>
<dbReference type="GO" id="GO:0000166">
    <property type="term" value="F:nucleotide binding"/>
    <property type="evidence" value="ECO:0007669"/>
    <property type="project" value="UniProtKB-KW"/>
</dbReference>
<keyword evidence="5" id="KW-0611">Plant defense</keyword>
<dbReference type="Gene3D" id="1.20.5.4130">
    <property type="match status" value="1"/>
</dbReference>
<keyword evidence="3" id="KW-0677">Repeat</keyword>
<proteinExistence type="inferred from homology"/>
<dbReference type="GO" id="GO:0006952">
    <property type="term" value="P:defense response"/>
    <property type="evidence" value="ECO:0007669"/>
    <property type="project" value="UniProtKB-KW"/>
</dbReference>
<dbReference type="InterPro" id="IPR041118">
    <property type="entry name" value="Rx_N"/>
</dbReference>
<gene>
    <name evidence="7" type="ORF">BDA96_09G052700</name>
</gene>
<evidence type="ECO:0000256" key="4">
    <source>
        <dbReference type="ARBA" id="ARBA00022741"/>
    </source>
</evidence>
<feature type="domain" description="Disease resistance N-terminal" evidence="6">
    <location>
        <begin position="7"/>
        <end position="91"/>
    </location>
</feature>
<dbReference type="Proteomes" id="UP000807115">
    <property type="component" value="Chromosome 9"/>
</dbReference>
<comment type="similarity">
    <text evidence="1">Belongs to the disease resistance NB-LRR family.</text>
</comment>
<evidence type="ECO:0000259" key="6">
    <source>
        <dbReference type="Pfam" id="PF18052"/>
    </source>
</evidence>
<dbReference type="InterPro" id="IPR027417">
    <property type="entry name" value="P-loop_NTPase"/>
</dbReference>
<evidence type="ECO:0000313" key="8">
    <source>
        <dbReference type="Proteomes" id="UP000807115"/>
    </source>
</evidence>
<reference evidence="7" key="1">
    <citation type="journal article" date="2019" name="BMC Genomics">
        <title>A new reference genome for Sorghum bicolor reveals high levels of sequence similarity between sweet and grain genotypes: implications for the genetics of sugar metabolism.</title>
        <authorList>
            <person name="Cooper E.A."/>
            <person name="Brenton Z.W."/>
            <person name="Flinn B.S."/>
            <person name="Jenkins J."/>
            <person name="Shu S."/>
            <person name="Flowers D."/>
            <person name="Luo F."/>
            <person name="Wang Y."/>
            <person name="Xia P."/>
            <person name="Barry K."/>
            <person name="Daum C."/>
            <person name="Lipzen A."/>
            <person name="Yoshinaga Y."/>
            <person name="Schmutz J."/>
            <person name="Saski C."/>
            <person name="Vermerris W."/>
            <person name="Kresovich S."/>
        </authorList>
    </citation>
    <scope>NUCLEOTIDE SEQUENCE</scope>
</reference>
<sequence>MELVTGAMGSLLPKLGDLLKEEYGLQKGVKKKIQSLSRELTAVHAVLRVIGDVPPEQLDDLVRLWASEVREASYDMEDIVDEFLVHVDDDDDDAAPDEPATQPLHLHMLRLRRLRKKLSSLFKKSKARRNISTLIQDMNTKLEEVAARRGRYTLDNIVAKNVAANNNTIDPRIFNLYKRATELVGVEGPRDEVIDMLSLEDDNVNVSDVHVSAGNNSKNMKIVSIVGFGGLGKTTLAKAVYDHCLYPYG</sequence>
<organism evidence="7 8">
    <name type="scientific">Sorghum bicolor</name>
    <name type="common">Sorghum</name>
    <name type="synonym">Sorghum vulgare</name>
    <dbReference type="NCBI Taxonomy" id="4558"/>
    <lineage>
        <taxon>Eukaryota</taxon>
        <taxon>Viridiplantae</taxon>
        <taxon>Streptophyta</taxon>
        <taxon>Embryophyta</taxon>
        <taxon>Tracheophyta</taxon>
        <taxon>Spermatophyta</taxon>
        <taxon>Magnoliopsida</taxon>
        <taxon>Liliopsida</taxon>
        <taxon>Poales</taxon>
        <taxon>Poaceae</taxon>
        <taxon>PACMAD clade</taxon>
        <taxon>Panicoideae</taxon>
        <taxon>Andropogonodae</taxon>
        <taxon>Andropogoneae</taxon>
        <taxon>Sorghinae</taxon>
        <taxon>Sorghum</taxon>
    </lineage>
</organism>
<dbReference type="AlphaFoldDB" id="A0A921Q9U2"/>
<keyword evidence="4" id="KW-0547">Nucleotide-binding</keyword>
<accession>A0A921Q9U2</accession>
<keyword evidence="2" id="KW-0433">Leucine-rich repeat</keyword>
<evidence type="ECO:0000313" key="7">
    <source>
        <dbReference type="EMBL" id="KAG0517027.1"/>
    </source>
</evidence>